<organism evidence="4 5">
    <name type="scientific">Bradymonas sediminis</name>
    <dbReference type="NCBI Taxonomy" id="1548548"/>
    <lineage>
        <taxon>Bacteria</taxon>
        <taxon>Deltaproteobacteria</taxon>
        <taxon>Bradymonadales</taxon>
        <taxon>Bradymonadaceae</taxon>
        <taxon>Bradymonas</taxon>
    </lineage>
</organism>
<dbReference type="SUPFAM" id="SSF55785">
    <property type="entry name" value="PYP-like sensor domain (PAS domain)"/>
    <property type="match status" value="1"/>
</dbReference>
<evidence type="ECO:0000313" key="4">
    <source>
        <dbReference type="EMBL" id="AWV88997.1"/>
    </source>
</evidence>
<dbReference type="SMART" id="SM00448">
    <property type="entry name" value="REC"/>
    <property type="match status" value="1"/>
</dbReference>
<dbReference type="SMART" id="SM00387">
    <property type="entry name" value="HATPase_c"/>
    <property type="match status" value="1"/>
</dbReference>
<dbReference type="PANTHER" id="PTHR43065:SF42">
    <property type="entry name" value="TWO-COMPONENT SENSOR PPRA"/>
    <property type="match status" value="1"/>
</dbReference>
<name>A0A2Z4FIZ7_9DELT</name>
<dbReference type="InterPro" id="IPR004358">
    <property type="entry name" value="Sig_transdc_His_kin-like_C"/>
</dbReference>
<dbReference type="GO" id="GO:0005524">
    <property type="term" value="F:ATP binding"/>
    <property type="evidence" value="ECO:0007669"/>
    <property type="project" value="UniProtKB-KW"/>
</dbReference>
<dbReference type="OrthoDB" id="45683at2"/>
<protein>
    <recommendedName>
        <fullName evidence="2">histidine kinase</fullName>
        <ecNumber evidence="2">2.7.13.3</ecNumber>
    </recommendedName>
</protein>
<dbReference type="InterPro" id="IPR035965">
    <property type="entry name" value="PAS-like_dom_sf"/>
</dbReference>
<gene>
    <name evidence="4" type="ORF">DN745_06440</name>
</gene>
<keyword evidence="5" id="KW-1185">Reference proteome</keyword>
<comment type="catalytic activity">
    <reaction evidence="1">
        <text>ATP + protein L-histidine = ADP + protein N-phospho-L-histidine.</text>
        <dbReference type="EC" id="2.7.13.3"/>
    </reaction>
</comment>
<keyword evidence="3" id="KW-0597">Phosphoprotein</keyword>
<dbReference type="EC" id="2.7.13.3" evidence="2"/>
<dbReference type="Pfam" id="PF02518">
    <property type="entry name" value="HATPase_c"/>
    <property type="match status" value="1"/>
</dbReference>
<dbReference type="GO" id="GO:0006355">
    <property type="term" value="P:regulation of DNA-templated transcription"/>
    <property type="evidence" value="ECO:0007669"/>
    <property type="project" value="InterPro"/>
</dbReference>
<dbReference type="CDD" id="cd00130">
    <property type="entry name" value="PAS"/>
    <property type="match status" value="1"/>
</dbReference>
<dbReference type="InterPro" id="IPR036097">
    <property type="entry name" value="HisK_dim/P_sf"/>
</dbReference>
<dbReference type="GO" id="GO:0000155">
    <property type="term" value="F:phosphorelay sensor kinase activity"/>
    <property type="evidence" value="ECO:0007669"/>
    <property type="project" value="InterPro"/>
</dbReference>
<reference evidence="4 5" key="1">
    <citation type="submission" date="2018-06" db="EMBL/GenBank/DDBJ databases">
        <title>Lujinxingia sediminis gen. nov. sp. nov., a new facultative anaerobic member of the class Deltaproteobacteria, and proposal of Lujinxingaceae fam. nov.</title>
        <authorList>
            <person name="Guo L.-Y."/>
            <person name="Li C.-M."/>
            <person name="Wang S."/>
            <person name="Du Z.-J."/>
        </authorList>
    </citation>
    <scope>NUCLEOTIDE SEQUENCE [LARGE SCALE GENOMIC DNA]</scope>
    <source>
        <strain evidence="4 5">FA350</strain>
    </source>
</reference>
<dbReference type="InterPro" id="IPR036890">
    <property type="entry name" value="HATPase_C_sf"/>
</dbReference>
<dbReference type="PROSITE" id="PS50109">
    <property type="entry name" value="HIS_KIN"/>
    <property type="match status" value="1"/>
</dbReference>
<dbReference type="InterPro" id="IPR003661">
    <property type="entry name" value="HisK_dim/P_dom"/>
</dbReference>
<evidence type="ECO:0000256" key="2">
    <source>
        <dbReference type="ARBA" id="ARBA00012438"/>
    </source>
</evidence>
<evidence type="ECO:0000256" key="1">
    <source>
        <dbReference type="ARBA" id="ARBA00000085"/>
    </source>
</evidence>
<dbReference type="Pfam" id="PF13426">
    <property type="entry name" value="PAS_9"/>
    <property type="match status" value="1"/>
</dbReference>
<evidence type="ECO:0000256" key="3">
    <source>
        <dbReference type="ARBA" id="ARBA00022553"/>
    </source>
</evidence>
<dbReference type="EMBL" id="CP030032">
    <property type="protein sequence ID" value="AWV88997.1"/>
    <property type="molecule type" value="Genomic_DNA"/>
</dbReference>
<dbReference type="Gene3D" id="3.30.450.20">
    <property type="entry name" value="PAS domain"/>
    <property type="match status" value="1"/>
</dbReference>
<sequence>MFDMSEEFSKRFAQDEATCGGVGQSEGWSLECDLQLLEITPAATLVVDTFGQIFRANQRAFELLKPSGNILLGTALRDYLLADSAEAFKHFFARLRESEGVQTCEMRLKTGANDVLQVLMQAKVVPKDGGQLLVFTLNDITEWRSADPESILIEERLRHSQKMEALGRLSAGVVHDFNNILTIITGYSRIVLDELEGSPERQHLQKIAHASGRAADLVSKMLLFARGEESGCERVLNLNDRVIAFEDLFKSLVSDEIRLEALLEPNLANIRADANQIDQVLMNLAMNARDAMDGSGVLSFETSVRFIGSDRPRHLAHLTPGQYVELRVCDTGCGMTPEDAERAFRPFFSTKGVGHGTGLGLATVRSIMHECGGEVELTTAPREGSCFALLFPAADSSIDNFSESLGFVMNMECEGTHIFVVNENPEVRELIVYVMEKQGYCVTQSCPTEALDKAQQAASPFTMVVIDRNLPKPLSRELLGGLRGLHPSIKTLFLSSQRTPSIFELGSAELQKPFTSHELCYAVQDLLNT</sequence>
<dbReference type="Pfam" id="PF00512">
    <property type="entry name" value="HisKA"/>
    <property type="match status" value="1"/>
</dbReference>
<dbReference type="SUPFAM" id="SSF52172">
    <property type="entry name" value="CheY-like"/>
    <property type="match status" value="1"/>
</dbReference>
<dbReference type="SMART" id="SM00388">
    <property type="entry name" value="HisKA"/>
    <property type="match status" value="1"/>
</dbReference>
<dbReference type="InterPro" id="IPR005467">
    <property type="entry name" value="His_kinase_dom"/>
</dbReference>
<dbReference type="PRINTS" id="PR00344">
    <property type="entry name" value="BCTRLSENSOR"/>
</dbReference>
<dbReference type="Gene3D" id="1.10.287.130">
    <property type="match status" value="1"/>
</dbReference>
<dbReference type="PROSITE" id="PS50110">
    <property type="entry name" value="RESPONSE_REGULATORY"/>
    <property type="match status" value="1"/>
</dbReference>
<dbReference type="SUPFAM" id="SSF55874">
    <property type="entry name" value="ATPase domain of HSP90 chaperone/DNA topoisomerase II/histidine kinase"/>
    <property type="match status" value="1"/>
</dbReference>
<dbReference type="PANTHER" id="PTHR43065">
    <property type="entry name" value="SENSOR HISTIDINE KINASE"/>
    <property type="match status" value="1"/>
</dbReference>
<accession>A0A2Z4FIZ7</accession>
<dbReference type="Gene3D" id="3.30.565.10">
    <property type="entry name" value="Histidine kinase-like ATPase, C-terminal domain"/>
    <property type="match status" value="1"/>
</dbReference>
<dbReference type="AlphaFoldDB" id="A0A2Z4FIZ7"/>
<dbReference type="Gene3D" id="3.40.50.2300">
    <property type="match status" value="1"/>
</dbReference>
<dbReference type="KEGG" id="bsed:DN745_06440"/>
<dbReference type="InterPro" id="IPR003594">
    <property type="entry name" value="HATPase_dom"/>
</dbReference>
<dbReference type="InterPro" id="IPR001789">
    <property type="entry name" value="Sig_transdc_resp-reg_receiver"/>
</dbReference>
<dbReference type="SUPFAM" id="SSF47384">
    <property type="entry name" value="Homodimeric domain of signal transducing histidine kinase"/>
    <property type="match status" value="1"/>
</dbReference>
<proteinExistence type="predicted"/>
<evidence type="ECO:0000313" key="5">
    <source>
        <dbReference type="Proteomes" id="UP000249799"/>
    </source>
</evidence>
<dbReference type="Proteomes" id="UP000249799">
    <property type="component" value="Chromosome"/>
</dbReference>
<dbReference type="InterPro" id="IPR011006">
    <property type="entry name" value="CheY-like_superfamily"/>
</dbReference>
<dbReference type="InterPro" id="IPR000014">
    <property type="entry name" value="PAS"/>
</dbReference>